<feature type="compositionally biased region" description="Basic and acidic residues" evidence="1">
    <location>
        <begin position="171"/>
        <end position="204"/>
    </location>
</feature>
<feature type="compositionally biased region" description="Polar residues" evidence="1">
    <location>
        <begin position="117"/>
        <end position="132"/>
    </location>
</feature>
<feature type="region of interest" description="Disordered" evidence="1">
    <location>
        <begin position="51"/>
        <end position="204"/>
    </location>
</feature>
<accession>A0ABQ6MCY9</accession>
<reference evidence="2 3" key="1">
    <citation type="journal article" date="2023" name="Commun. Biol.">
        <title>Genome analysis of Parmales, the sister group of diatoms, reveals the evolutionary specialization of diatoms from phago-mixotrophs to photoautotrophs.</title>
        <authorList>
            <person name="Ban H."/>
            <person name="Sato S."/>
            <person name="Yoshikawa S."/>
            <person name="Yamada K."/>
            <person name="Nakamura Y."/>
            <person name="Ichinomiya M."/>
            <person name="Sato N."/>
            <person name="Blanc-Mathieu R."/>
            <person name="Endo H."/>
            <person name="Kuwata A."/>
            <person name="Ogata H."/>
        </authorList>
    </citation>
    <scope>NUCLEOTIDE SEQUENCE [LARGE SCALE GENOMIC DNA]</scope>
</reference>
<organism evidence="2 3">
    <name type="scientific">Tetraparma gracilis</name>
    <dbReference type="NCBI Taxonomy" id="2962635"/>
    <lineage>
        <taxon>Eukaryota</taxon>
        <taxon>Sar</taxon>
        <taxon>Stramenopiles</taxon>
        <taxon>Ochrophyta</taxon>
        <taxon>Bolidophyceae</taxon>
        <taxon>Parmales</taxon>
        <taxon>Triparmaceae</taxon>
        <taxon>Tetraparma</taxon>
    </lineage>
</organism>
<evidence type="ECO:0000313" key="3">
    <source>
        <dbReference type="Proteomes" id="UP001165060"/>
    </source>
</evidence>
<dbReference type="Proteomes" id="UP001165060">
    <property type="component" value="Unassembled WGS sequence"/>
</dbReference>
<proteinExistence type="predicted"/>
<keyword evidence="3" id="KW-1185">Reference proteome</keyword>
<sequence length="204" mass="21464">MKSNIALGTDGLEDVDAFWDGEKSVSSRRDSVAPAAATTPVAARRLPAGGALASPELSTPGFDFGSENASVASPPPRNARDNKVRKSMAASVGGLSPVSTPGTVAASRAAEAKALQDRTNSQASASAQSPMTEQFEEGGDASLASPLSAGARSARSATTASSASTVGTPEAIRKERRKQERKREREVERGRRERKREQERKERI</sequence>
<feature type="compositionally biased region" description="Low complexity" evidence="1">
    <location>
        <begin position="141"/>
        <end position="169"/>
    </location>
</feature>
<gene>
    <name evidence="2" type="ORF">TeGR_g10623</name>
</gene>
<protein>
    <submittedName>
        <fullName evidence="2">Uncharacterized protein</fullName>
    </submittedName>
</protein>
<evidence type="ECO:0000313" key="2">
    <source>
        <dbReference type="EMBL" id="GMI23502.1"/>
    </source>
</evidence>
<evidence type="ECO:0000256" key="1">
    <source>
        <dbReference type="SAM" id="MobiDB-lite"/>
    </source>
</evidence>
<feature type="non-terminal residue" evidence="2">
    <location>
        <position position="204"/>
    </location>
</feature>
<name>A0ABQ6MCY9_9STRA</name>
<comment type="caution">
    <text evidence="2">The sequence shown here is derived from an EMBL/GenBank/DDBJ whole genome shotgun (WGS) entry which is preliminary data.</text>
</comment>
<dbReference type="EMBL" id="BRYB01005358">
    <property type="protein sequence ID" value="GMI23502.1"/>
    <property type="molecule type" value="Genomic_DNA"/>
</dbReference>